<evidence type="ECO:0000259" key="3">
    <source>
        <dbReference type="Pfam" id="PF25053"/>
    </source>
</evidence>
<protein>
    <submittedName>
        <fullName evidence="4">Uncharacterized protein</fullName>
    </submittedName>
</protein>
<evidence type="ECO:0000259" key="2">
    <source>
        <dbReference type="Pfam" id="PF24883"/>
    </source>
</evidence>
<dbReference type="InterPro" id="IPR056884">
    <property type="entry name" value="NPHP3-like_N"/>
</dbReference>
<keyword evidence="5" id="KW-1185">Reference proteome</keyword>
<feature type="domain" description="DUF7791" evidence="3">
    <location>
        <begin position="559"/>
        <end position="696"/>
    </location>
</feature>
<name>W3WJC6_PESFW</name>
<dbReference type="SUPFAM" id="SSF52540">
    <property type="entry name" value="P-loop containing nucleoside triphosphate hydrolases"/>
    <property type="match status" value="1"/>
</dbReference>
<accession>W3WJC6</accession>
<feature type="domain" description="Nephrocystin 3-like N-terminal" evidence="2">
    <location>
        <begin position="285"/>
        <end position="451"/>
    </location>
</feature>
<keyword evidence="1" id="KW-0677">Repeat</keyword>
<reference evidence="5" key="1">
    <citation type="journal article" date="2015" name="BMC Genomics">
        <title>Genomic and transcriptomic analysis of the endophytic fungus Pestalotiopsis fici reveals its lifestyle and high potential for synthesis of natural products.</title>
        <authorList>
            <person name="Wang X."/>
            <person name="Zhang X."/>
            <person name="Liu L."/>
            <person name="Xiang M."/>
            <person name="Wang W."/>
            <person name="Sun X."/>
            <person name="Che Y."/>
            <person name="Guo L."/>
            <person name="Liu G."/>
            <person name="Guo L."/>
            <person name="Wang C."/>
            <person name="Yin W.B."/>
            <person name="Stadler M."/>
            <person name="Zhang X."/>
            <person name="Liu X."/>
        </authorList>
    </citation>
    <scope>NUCLEOTIDE SEQUENCE [LARGE SCALE GENOMIC DNA]</scope>
    <source>
        <strain evidence="5">W106-1 / CGMCC3.15140</strain>
    </source>
</reference>
<proteinExistence type="predicted"/>
<dbReference type="Pfam" id="PF25053">
    <property type="entry name" value="DUF7791"/>
    <property type="match status" value="1"/>
</dbReference>
<dbReference type="InterPro" id="IPR027417">
    <property type="entry name" value="P-loop_NTPase"/>
</dbReference>
<dbReference type="InterPro" id="IPR056693">
    <property type="entry name" value="DUF7791"/>
</dbReference>
<dbReference type="KEGG" id="pfy:PFICI_13849"/>
<dbReference type="InParanoid" id="W3WJC6"/>
<gene>
    <name evidence="4" type="ORF">PFICI_13849</name>
</gene>
<organism evidence="4 5">
    <name type="scientific">Pestalotiopsis fici (strain W106-1 / CGMCC3.15140)</name>
    <dbReference type="NCBI Taxonomy" id="1229662"/>
    <lineage>
        <taxon>Eukaryota</taxon>
        <taxon>Fungi</taxon>
        <taxon>Dikarya</taxon>
        <taxon>Ascomycota</taxon>
        <taxon>Pezizomycotina</taxon>
        <taxon>Sordariomycetes</taxon>
        <taxon>Xylariomycetidae</taxon>
        <taxon>Amphisphaeriales</taxon>
        <taxon>Sporocadaceae</taxon>
        <taxon>Pestalotiopsis</taxon>
    </lineage>
</organism>
<evidence type="ECO:0000313" key="5">
    <source>
        <dbReference type="Proteomes" id="UP000030651"/>
    </source>
</evidence>
<dbReference type="Proteomes" id="UP000030651">
    <property type="component" value="Unassembled WGS sequence"/>
</dbReference>
<dbReference type="HOGENOM" id="CLU_002341_6_1_1"/>
<dbReference type="RefSeq" id="XP_007840621.1">
    <property type="nucleotide sequence ID" value="XM_007842430.1"/>
</dbReference>
<dbReference type="PANTHER" id="PTHR10039:SF5">
    <property type="entry name" value="NACHT DOMAIN-CONTAINING PROTEIN"/>
    <property type="match status" value="1"/>
</dbReference>
<evidence type="ECO:0000256" key="1">
    <source>
        <dbReference type="ARBA" id="ARBA00022737"/>
    </source>
</evidence>
<dbReference type="PANTHER" id="PTHR10039">
    <property type="entry name" value="AMELOGENIN"/>
    <property type="match status" value="1"/>
</dbReference>
<dbReference type="AlphaFoldDB" id="W3WJC6"/>
<evidence type="ECO:0000313" key="4">
    <source>
        <dbReference type="EMBL" id="ETS73983.1"/>
    </source>
</evidence>
<dbReference type="Gene3D" id="3.40.50.300">
    <property type="entry name" value="P-loop containing nucleotide triphosphate hydrolases"/>
    <property type="match status" value="1"/>
</dbReference>
<dbReference type="EMBL" id="KI912120">
    <property type="protein sequence ID" value="ETS73983.1"/>
    <property type="molecule type" value="Genomic_DNA"/>
</dbReference>
<dbReference type="eggNOG" id="ENOG502SHWY">
    <property type="taxonomic scope" value="Eukaryota"/>
</dbReference>
<dbReference type="OrthoDB" id="443402at2759"/>
<dbReference type="OMA" id="TAKACDE"/>
<dbReference type="GeneID" id="19278862"/>
<sequence length="964" mass="109864">MDPLSALSLTCNILAVVEFTWKLLTGADEIYKSKSGGSAKTVFIEDLTVKIIGLNDVLSKSRVKTPDLEALVTQTRDLASELLRALVSVKVNGQHSKWESFAAALREVWGKGEIRDLTDRLESLQRQITRHILVSTSQQVHDTQEKVCEIAEAIRKIESNLVKYRVKDTKEFKTSKEQLLQTVQRCVSLNDQHVADLRAAILGHGSRPEERSIETGLTSSQLVLAAAKQFTGAANPERIYDQFLQAIRFSRILSRYHNISDAYRQTFDWIFEDSSSSDTLTNIKSTLREWLETDSKIYWLYGKPGSGKSTLMKYLCDNPKTKQHLQVWSGGNKVVIAKFYFWNSGDTLQKSQEGLLRSIIFEMLSQSQDLIPLVCDAVDGFTHFDQDDNSWKSDTLLDMFRVIANSIRVNFCLFIDGLDEFLDKTATHHDLLKTLEMMSSSPHIKICVSSRPWTVFRDEYGDEAHLKLEDATHDDIEHYVTDKFNQHAQFQVLMSRDPEYAQIITQVVDRAQGVFLWVYLVVRTLLEGITYHDSLSTLQHRLEAIPPDLEPFFQVLIDSVSPIYHRHMSRYFAIATSSSQPQSAMMYSFLDDVGENPAFSMNLRCKEMENEDFMDRIDELRRRLDGRSRGLLELGTSTRSIVQDGFFICEVNFLHRTLRDFLLDYHGIHETFKKRLGKENPALTACYAILALMKTAPFPGVGEMSGRSRKHPMYDYTHNLFFFASASTMISNSEMELLSIIIKADRVFRAEAVKHVWMDKDSWFLGLASAFDFLPYVKWRLEVRNHLPEAKHEPSSYLTEALDVALNFEIQQPLKTAYTQQAQKDRLDAADSVPCHCISLLLQAGAKPNEIPQRSYSRLEGTVWSAFISQLESTSVTDRDHVYKVAELLLSHGADWNASFDGQTVGMKLVGILGQELTAQLQGQFGRRTLRNNNTQAVSDNSIQEVPENTKDSRRRACDICCLM</sequence>
<dbReference type="Pfam" id="PF24883">
    <property type="entry name" value="NPHP3_N"/>
    <property type="match status" value="1"/>
</dbReference>